<reference evidence="2" key="2">
    <citation type="journal article" date="2021" name="PeerJ">
        <title>Extensive microbial diversity within the chicken gut microbiome revealed by metagenomics and culture.</title>
        <authorList>
            <person name="Gilroy R."/>
            <person name="Ravi A."/>
            <person name="Getino M."/>
            <person name="Pursley I."/>
            <person name="Horton D.L."/>
            <person name="Alikhan N.F."/>
            <person name="Baker D."/>
            <person name="Gharbi K."/>
            <person name="Hall N."/>
            <person name="Watson M."/>
            <person name="Adriaenssens E.M."/>
            <person name="Foster-Nyarko E."/>
            <person name="Jarju S."/>
            <person name="Secka A."/>
            <person name="Antonio M."/>
            <person name="Oren A."/>
            <person name="Chaudhuri R.R."/>
            <person name="La Ragione R."/>
            <person name="Hildebrand F."/>
            <person name="Pallen M.J."/>
        </authorList>
    </citation>
    <scope>NUCLEOTIDE SEQUENCE</scope>
    <source>
        <strain evidence="2">ChiSjej5B23-6657</strain>
    </source>
</reference>
<dbReference type="PANTHER" id="PTHR31367">
    <property type="entry name" value="CYTOSOLIC 5'-NUCLEOTIDASE 1 FAMILY MEMBER"/>
    <property type="match status" value="1"/>
</dbReference>
<reference evidence="2" key="1">
    <citation type="submission" date="2020-10" db="EMBL/GenBank/DDBJ databases">
        <authorList>
            <person name="Gilroy R."/>
        </authorList>
    </citation>
    <scope>NUCLEOTIDE SEQUENCE</scope>
    <source>
        <strain evidence="2">ChiSjej5B23-6657</strain>
    </source>
</reference>
<sequence length="292" mass="32770">MRDQSNQRDWNNPKDHVLTIGVSTRALFDMEKEHEIFLEKGARAYVEYELAHERDVLAPGPAFRLIQAFLRLNETDRQSDRQGAKGRRDSGAGRKDCMKENGEEPIRRTEVVIMSKNSADAALRIFHSIEHYGLDIKKAALTTGAPIAPYLKAYHVDLYLSANEEDVRGALDCGVAAGLILRPEDRIAVQRGSGEEISQIRIAFDGDAVLFSGEAEEVFRREGVEAFCRSEKEKASLPLERGPFANFLTAVSRLQRQYPPEEAPIRTALVTARSAPAHERVIRTLQSWGVRI</sequence>
<organism evidence="2 3">
    <name type="scientific">Candidatus Pullilachnospira gallistercoris</name>
    <dbReference type="NCBI Taxonomy" id="2840911"/>
    <lineage>
        <taxon>Bacteria</taxon>
        <taxon>Bacillati</taxon>
        <taxon>Bacillota</taxon>
        <taxon>Clostridia</taxon>
        <taxon>Lachnospirales</taxon>
        <taxon>Lachnospiraceae</taxon>
        <taxon>Lachnospiraceae incertae sedis</taxon>
        <taxon>Candidatus Pullilachnospira</taxon>
    </lineage>
</organism>
<evidence type="ECO:0000313" key="3">
    <source>
        <dbReference type="Proteomes" id="UP000823912"/>
    </source>
</evidence>
<accession>A0A9D1EAN8</accession>
<gene>
    <name evidence="2" type="ORF">IAA55_09280</name>
</gene>
<dbReference type="GO" id="GO:0009117">
    <property type="term" value="P:nucleotide metabolic process"/>
    <property type="evidence" value="ECO:0007669"/>
    <property type="project" value="InterPro"/>
</dbReference>
<feature type="region of interest" description="Disordered" evidence="1">
    <location>
        <begin position="76"/>
        <end position="101"/>
    </location>
</feature>
<evidence type="ECO:0000256" key="1">
    <source>
        <dbReference type="SAM" id="MobiDB-lite"/>
    </source>
</evidence>
<dbReference type="Proteomes" id="UP000823912">
    <property type="component" value="Unassembled WGS sequence"/>
</dbReference>
<dbReference type="InterPro" id="IPR010394">
    <property type="entry name" value="5-nucleotidase"/>
</dbReference>
<dbReference type="EMBL" id="DVHM01000153">
    <property type="protein sequence ID" value="HIR71460.1"/>
    <property type="molecule type" value="Genomic_DNA"/>
</dbReference>
<protein>
    <submittedName>
        <fullName evidence="2">5'-nucleotidase</fullName>
    </submittedName>
</protein>
<comment type="caution">
    <text evidence="2">The sequence shown here is derived from an EMBL/GenBank/DDBJ whole genome shotgun (WGS) entry which is preliminary data.</text>
</comment>
<feature type="non-terminal residue" evidence="2">
    <location>
        <position position="292"/>
    </location>
</feature>
<dbReference type="PANTHER" id="PTHR31367:SF5">
    <property type="entry name" value="CYTOSOLIC 5'-NUCLEOTIDASE 1A"/>
    <property type="match status" value="1"/>
</dbReference>
<dbReference type="Pfam" id="PF06189">
    <property type="entry name" value="5-nucleotidase"/>
    <property type="match status" value="2"/>
</dbReference>
<dbReference type="GO" id="GO:0005737">
    <property type="term" value="C:cytoplasm"/>
    <property type="evidence" value="ECO:0007669"/>
    <property type="project" value="InterPro"/>
</dbReference>
<evidence type="ECO:0000313" key="2">
    <source>
        <dbReference type="EMBL" id="HIR71460.1"/>
    </source>
</evidence>
<dbReference type="AlphaFoldDB" id="A0A9D1EAN8"/>
<proteinExistence type="predicted"/>
<dbReference type="GO" id="GO:0000287">
    <property type="term" value="F:magnesium ion binding"/>
    <property type="evidence" value="ECO:0007669"/>
    <property type="project" value="InterPro"/>
</dbReference>
<dbReference type="GO" id="GO:0008253">
    <property type="term" value="F:5'-nucleotidase activity"/>
    <property type="evidence" value="ECO:0007669"/>
    <property type="project" value="InterPro"/>
</dbReference>
<dbReference type="GO" id="GO:0000166">
    <property type="term" value="F:nucleotide binding"/>
    <property type="evidence" value="ECO:0007669"/>
    <property type="project" value="InterPro"/>
</dbReference>
<name>A0A9D1EAN8_9FIRM</name>